<feature type="non-terminal residue" evidence="2">
    <location>
        <position position="443"/>
    </location>
</feature>
<dbReference type="FunFam" id="2.40.460.10:FF:000001">
    <property type="entry name" value="Acetyl-CoA carboxylase 1"/>
    <property type="match status" value="1"/>
</dbReference>
<name>A0A0L7KA81_OPEBR</name>
<dbReference type="InterPro" id="IPR034733">
    <property type="entry name" value="AcCoA_carboxyl_beta"/>
</dbReference>
<feature type="domain" description="Acetyl-coenzyme A carboxylase carboxyl transferase subunit beta" evidence="1">
    <location>
        <begin position="299"/>
        <end position="366"/>
    </location>
</feature>
<dbReference type="Gene3D" id="3.90.226.10">
    <property type="entry name" value="2-enoyl-CoA Hydratase, Chain A, domain 1"/>
    <property type="match status" value="4"/>
</dbReference>
<evidence type="ECO:0000313" key="2">
    <source>
        <dbReference type="EMBL" id="KOB59824.1"/>
    </source>
</evidence>
<dbReference type="EMBL" id="JTDY01010220">
    <property type="protein sequence ID" value="KOB59824.1"/>
    <property type="molecule type" value="Genomic_DNA"/>
</dbReference>
<dbReference type="PANTHER" id="PTHR45728">
    <property type="entry name" value="ACETYL-COA CARBOXYLASE, ISOFORM A"/>
    <property type="match status" value="1"/>
</dbReference>
<dbReference type="PANTHER" id="PTHR45728:SF3">
    <property type="entry name" value="ACETYL-COA CARBOXYLASE"/>
    <property type="match status" value="1"/>
</dbReference>
<evidence type="ECO:0000313" key="3">
    <source>
        <dbReference type="Proteomes" id="UP000037510"/>
    </source>
</evidence>
<dbReference type="InterPro" id="IPR029045">
    <property type="entry name" value="ClpP/crotonase-like_dom_sf"/>
</dbReference>
<proteinExistence type="predicted"/>
<dbReference type="SUPFAM" id="SSF52096">
    <property type="entry name" value="ClpP/crotonase"/>
    <property type="match status" value="2"/>
</dbReference>
<evidence type="ECO:0000259" key="1">
    <source>
        <dbReference type="Pfam" id="PF01039"/>
    </source>
</evidence>
<organism evidence="2 3">
    <name type="scientific">Operophtera brumata</name>
    <name type="common">Winter moth</name>
    <name type="synonym">Phalaena brumata</name>
    <dbReference type="NCBI Taxonomy" id="104452"/>
    <lineage>
        <taxon>Eukaryota</taxon>
        <taxon>Metazoa</taxon>
        <taxon>Ecdysozoa</taxon>
        <taxon>Arthropoda</taxon>
        <taxon>Hexapoda</taxon>
        <taxon>Insecta</taxon>
        <taxon>Pterygota</taxon>
        <taxon>Neoptera</taxon>
        <taxon>Endopterygota</taxon>
        <taxon>Lepidoptera</taxon>
        <taxon>Glossata</taxon>
        <taxon>Ditrysia</taxon>
        <taxon>Geometroidea</taxon>
        <taxon>Geometridae</taxon>
        <taxon>Larentiinae</taxon>
        <taxon>Operophtera</taxon>
    </lineage>
</organism>
<dbReference type="GO" id="GO:0005739">
    <property type="term" value="C:mitochondrion"/>
    <property type="evidence" value="ECO:0007669"/>
    <property type="project" value="TreeGrafter"/>
</dbReference>
<sequence>MSAVELVEEPDGERRVVEGTRLPGQNNVSTIRGAYGGDNVTSAVELVVEPDGERRVVEVTRLPGQNNVSTIRGAYGGDNVTSAVELVEEPDGERRVVEGTRLPGQNNVSTIRGAYGGDNVTSAVELVVEPDGERRCPEGRDIILIANDLTYFMGSFGPQEDWVFYKASAYARELKIPRVKSEFNVAWIDSERPDRGFKYLYLSPESFSKLGPLGSVKTQLIEDEGESRYKITDIIGPLGSVKTQLIEDEGESRYKITDIIGPLGSVKTQLIDDEGESRYKITDIIGPLGSVKTQLIDDEGESRYKITDIIALNKVLGRPVYASNNQLGGIQIMHNNGVSHAVASTDLDAVWTAVKWLSFVPKWVPPRGPHDPRLMLNGEGGRGGFFDAGSFDEIMQNWAQTVITVRALRGATAPVIVYIPPGAELRGGAWAVVDPSVNSQRME</sequence>
<dbReference type="Gene3D" id="2.40.460.10">
    <property type="entry name" value="Biotin dependent carboxylase carboxyltransferase"/>
    <property type="match status" value="1"/>
</dbReference>
<gene>
    <name evidence="2" type="ORF">OBRU01_25296</name>
</gene>
<dbReference type="AlphaFoldDB" id="A0A0L7KA81"/>
<reference evidence="2 3" key="1">
    <citation type="journal article" date="2015" name="Genome Biol. Evol.">
        <title>The genome of winter moth (Operophtera brumata) provides a genomic perspective on sexual dimorphism and phenology.</title>
        <authorList>
            <person name="Derks M.F."/>
            <person name="Smit S."/>
            <person name="Salis L."/>
            <person name="Schijlen E."/>
            <person name="Bossers A."/>
            <person name="Mateman C."/>
            <person name="Pijl A.S."/>
            <person name="de Ridder D."/>
            <person name="Groenen M.A."/>
            <person name="Visser M.E."/>
            <person name="Megens H.J."/>
        </authorList>
    </citation>
    <scope>NUCLEOTIDE SEQUENCE [LARGE SCALE GENOMIC DNA]</scope>
    <source>
        <strain evidence="2">WM2013NL</strain>
        <tissue evidence="2">Head and thorax</tissue>
    </source>
</reference>
<dbReference type="Proteomes" id="UP000037510">
    <property type="component" value="Unassembled WGS sequence"/>
</dbReference>
<dbReference type="Pfam" id="PF01039">
    <property type="entry name" value="Carboxyl_trans"/>
    <property type="match status" value="1"/>
</dbReference>
<dbReference type="GO" id="GO:0006633">
    <property type="term" value="P:fatty acid biosynthetic process"/>
    <property type="evidence" value="ECO:0007669"/>
    <property type="project" value="TreeGrafter"/>
</dbReference>
<dbReference type="STRING" id="104452.A0A0L7KA81"/>
<accession>A0A0L7KA81</accession>
<protein>
    <submittedName>
        <fullName evidence="2">Acetyl-coA carboxylase</fullName>
    </submittedName>
</protein>
<comment type="caution">
    <text evidence="2">The sequence shown here is derived from an EMBL/GenBank/DDBJ whole genome shotgun (WGS) entry which is preliminary data.</text>
</comment>
<keyword evidence="3" id="KW-1185">Reference proteome</keyword>
<dbReference type="InterPro" id="IPR049076">
    <property type="entry name" value="ACCA"/>
</dbReference>
<dbReference type="GO" id="GO:0003989">
    <property type="term" value="F:acetyl-CoA carboxylase activity"/>
    <property type="evidence" value="ECO:0007669"/>
    <property type="project" value="InterPro"/>
</dbReference>